<evidence type="ECO:0000256" key="7">
    <source>
        <dbReference type="RuleBase" id="RU003903"/>
    </source>
</evidence>
<protein>
    <recommendedName>
        <fullName evidence="4 5">Pyrroline-5-carboxylate reductase</fullName>
        <shortName evidence="4">P5C reductase</shortName>
        <shortName evidence="4">P5CR</shortName>
        <ecNumber evidence="4 5">1.5.1.2</ecNumber>
    </recommendedName>
    <alternativeName>
        <fullName evidence="4">PCA reductase</fullName>
    </alternativeName>
</protein>
<evidence type="ECO:0000256" key="2">
    <source>
        <dbReference type="ARBA" id="ARBA00022857"/>
    </source>
</evidence>
<evidence type="ECO:0000313" key="10">
    <source>
        <dbReference type="EMBL" id="ARJ57255.1"/>
    </source>
</evidence>
<keyword evidence="4 7" id="KW-0028">Amino-acid biosynthesis</keyword>
<dbReference type="UniPathway" id="UPA00098">
    <property type="reaction ID" value="UER00361"/>
</dbReference>
<comment type="subcellular location">
    <subcellularLocation>
        <location evidence="4">Cytoplasm</location>
    </subcellularLocation>
</comment>
<dbReference type="PANTHER" id="PTHR11645:SF0">
    <property type="entry name" value="PYRROLINE-5-CARBOXYLATE REDUCTASE 3"/>
    <property type="match status" value="1"/>
</dbReference>
<comment type="catalytic activity">
    <reaction evidence="4 7">
        <text>L-proline + NADP(+) = (S)-1-pyrroline-5-carboxylate + NADPH + 2 H(+)</text>
        <dbReference type="Rhea" id="RHEA:14109"/>
        <dbReference type="ChEBI" id="CHEBI:15378"/>
        <dbReference type="ChEBI" id="CHEBI:17388"/>
        <dbReference type="ChEBI" id="CHEBI:57783"/>
        <dbReference type="ChEBI" id="CHEBI:58349"/>
        <dbReference type="ChEBI" id="CHEBI:60039"/>
        <dbReference type="EC" id="1.5.1.2"/>
    </reaction>
</comment>
<feature type="domain" description="Pyrroline-5-carboxylate reductase dimerisation" evidence="9">
    <location>
        <begin position="148"/>
        <end position="242"/>
    </location>
</feature>
<dbReference type="KEGG" id="ccun:CCUN_1676"/>
<dbReference type="Pfam" id="PF03807">
    <property type="entry name" value="F420_oxidored"/>
    <property type="match status" value="1"/>
</dbReference>
<dbReference type="STRING" id="1121267.CCUN_1676"/>
<dbReference type="GO" id="GO:0005737">
    <property type="term" value="C:cytoplasm"/>
    <property type="evidence" value="ECO:0007669"/>
    <property type="project" value="UniProtKB-SubCell"/>
</dbReference>
<dbReference type="PANTHER" id="PTHR11645">
    <property type="entry name" value="PYRROLINE-5-CARBOXYLATE REDUCTASE"/>
    <property type="match status" value="1"/>
</dbReference>
<evidence type="ECO:0000256" key="3">
    <source>
        <dbReference type="ARBA" id="ARBA00023002"/>
    </source>
</evidence>
<dbReference type="OrthoDB" id="9805754at2"/>
<name>A0A1W6BYV8_9BACT</name>
<organism evidence="10 11">
    <name type="scientific">Campylobacter cuniculorum DSM 23162 = LMG 24588</name>
    <dbReference type="NCBI Taxonomy" id="1121267"/>
    <lineage>
        <taxon>Bacteria</taxon>
        <taxon>Pseudomonadati</taxon>
        <taxon>Campylobacterota</taxon>
        <taxon>Epsilonproteobacteria</taxon>
        <taxon>Campylobacterales</taxon>
        <taxon>Campylobacteraceae</taxon>
        <taxon>Campylobacter</taxon>
    </lineage>
</organism>
<dbReference type="EC" id="1.5.1.2" evidence="4 5"/>
<dbReference type="NCBIfam" id="TIGR00112">
    <property type="entry name" value="proC"/>
    <property type="match status" value="1"/>
</dbReference>
<dbReference type="PROSITE" id="PS00521">
    <property type="entry name" value="P5CR"/>
    <property type="match status" value="1"/>
</dbReference>
<comment type="catalytic activity">
    <reaction evidence="4">
        <text>L-proline + NAD(+) = (S)-1-pyrroline-5-carboxylate + NADH + 2 H(+)</text>
        <dbReference type="Rhea" id="RHEA:14105"/>
        <dbReference type="ChEBI" id="CHEBI:15378"/>
        <dbReference type="ChEBI" id="CHEBI:17388"/>
        <dbReference type="ChEBI" id="CHEBI:57540"/>
        <dbReference type="ChEBI" id="CHEBI:57945"/>
        <dbReference type="ChEBI" id="CHEBI:60039"/>
        <dbReference type="EC" id="1.5.1.2"/>
    </reaction>
</comment>
<dbReference type="InterPro" id="IPR028939">
    <property type="entry name" value="P5C_Rdtase_cat_N"/>
</dbReference>
<dbReference type="InterPro" id="IPR029036">
    <property type="entry name" value="P5CR_dimer"/>
</dbReference>
<evidence type="ECO:0000259" key="8">
    <source>
        <dbReference type="Pfam" id="PF03807"/>
    </source>
</evidence>
<evidence type="ECO:0000259" key="9">
    <source>
        <dbReference type="Pfam" id="PF14748"/>
    </source>
</evidence>
<feature type="binding site" evidence="6">
    <location>
        <begin position="7"/>
        <end position="12"/>
    </location>
    <ligand>
        <name>NADP(+)</name>
        <dbReference type="ChEBI" id="CHEBI:58349"/>
    </ligand>
</feature>
<dbReference type="Proteomes" id="UP000192902">
    <property type="component" value="Chromosome"/>
</dbReference>
<evidence type="ECO:0000256" key="4">
    <source>
        <dbReference type="HAMAP-Rule" id="MF_01925"/>
    </source>
</evidence>
<comment type="function">
    <text evidence="4">Catalyzes the reduction of 1-pyrroline-5-carboxylate (PCA) to L-proline.</text>
</comment>
<dbReference type="eggNOG" id="COG0345">
    <property type="taxonomic scope" value="Bacteria"/>
</dbReference>
<dbReference type="Gene3D" id="3.40.50.720">
    <property type="entry name" value="NAD(P)-binding Rossmann-like Domain"/>
    <property type="match status" value="1"/>
</dbReference>
<evidence type="ECO:0000256" key="5">
    <source>
        <dbReference type="NCBIfam" id="TIGR00112"/>
    </source>
</evidence>
<feature type="binding site" evidence="6">
    <location>
        <begin position="62"/>
        <end position="65"/>
    </location>
    <ligand>
        <name>NADP(+)</name>
        <dbReference type="ChEBI" id="CHEBI:58349"/>
    </ligand>
</feature>
<dbReference type="Pfam" id="PF14748">
    <property type="entry name" value="P5CR_dimer"/>
    <property type="match status" value="1"/>
</dbReference>
<dbReference type="InterPro" id="IPR036291">
    <property type="entry name" value="NAD(P)-bd_dom_sf"/>
</dbReference>
<proteinExistence type="inferred from homology"/>
<dbReference type="GO" id="GO:0055129">
    <property type="term" value="P:L-proline biosynthetic process"/>
    <property type="evidence" value="ECO:0007669"/>
    <property type="project" value="UniProtKB-UniRule"/>
</dbReference>
<dbReference type="NCBIfam" id="NF008839">
    <property type="entry name" value="PRK11880.2-4"/>
    <property type="match status" value="1"/>
</dbReference>
<dbReference type="InterPro" id="IPR053790">
    <property type="entry name" value="P5CR-like_CS"/>
</dbReference>
<dbReference type="SUPFAM" id="SSF51735">
    <property type="entry name" value="NAD(P)-binding Rossmann-fold domains"/>
    <property type="match status" value="1"/>
</dbReference>
<reference evidence="10 11" key="1">
    <citation type="submission" date="2017-04" db="EMBL/GenBank/DDBJ databases">
        <title>Complete genome sequence of the Campylobacter cuniculorum type strain LMG24588.</title>
        <authorList>
            <person name="Miller W.G."/>
            <person name="Yee E."/>
            <person name="Revez J."/>
            <person name="Bono J.L."/>
            <person name="Rossi M."/>
        </authorList>
    </citation>
    <scope>NUCLEOTIDE SEQUENCE [LARGE SCALE GENOMIC DNA]</scope>
    <source>
        <strain evidence="10 11">LMG 24588</strain>
    </source>
</reference>
<gene>
    <name evidence="4 10" type="primary">proC</name>
    <name evidence="10" type="ORF">CCUN_1676</name>
</gene>
<dbReference type="AlphaFoldDB" id="A0A1W6BYV8"/>
<dbReference type="GO" id="GO:0004735">
    <property type="term" value="F:pyrroline-5-carboxylate reductase activity"/>
    <property type="evidence" value="ECO:0007669"/>
    <property type="project" value="UniProtKB-UniRule"/>
</dbReference>
<dbReference type="PIRSF" id="PIRSF000193">
    <property type="entry name" value="Pyrrol-5-carb_rd"/>
    <property type="match status" value="1"/>
</dbReference>
<dbReference type="HAMAP" id="MF_01925">
    <property type="entry name" value="P5C_reductase"/>
    <property type="match status" value="1"/>
</dbReference>
<dbReference type="SUPFAM" id="SSF48179">
    <property type="entry name" value="6-phosphogluconate dehydrogenase C-terminal domain-like"/>
    <property type="match status" value="1"/>
</dbReference>
<evidence type="ECO:0000256" key="6">
    <source>
        <dbReference type="PIRSR" id="PIRSR000193-1"/>
    </source>
</evidence>
<keyword evidence="2 4" id="KW-0521">NADP</keyword>
<dbReference type="RefSeq" id="WP_027305521.1">
    <property type="nucleotide sequence ID" value="NZ_CP020867.1"/>
</dbReference>
<comment type="pathway">
    <text evidence="4 7">Amino-acid biosynthesis; L-proline biosynthesis; L-proline from L-glutamate 5-semialdehyde: step 1/1.</text>
</comment>
<keyword evidence="4" id="KW-0963">Cytoplasm</keyword>
<accession>A0A1W6BYV8</accession>
<sequence length="244" mass="26725">MPKVYILANGAMASALAYGLRDKYEVFIVGRDKSKLKILKEQGFKTLLYEDFDLESKVVILAFKPYALKNVAQILKGEAKILISVLANTDFKELECIKAKNTIRIMPNIAARYKASTTPYILKNSKFKDEILNLLNTFGKAYELSDSSQMNAAMAISGCAPAFLALVAQSIAEGGVYKGLTKDLSLNLTQGLFESVNALLKHEHPALIKENICSPAGVTIKGIKALEEKAVRAAFIEAIDRSSE</sequence>
<evidence type="ECO:0000313" key="11">
    <source>
        <dbReference type="Proteomes" id="UP000192902"/>
    </source>
</evidence>
<keyword evidence="4 7" id="KW-0641">Proline biosynthesis</keyword>
<feature type="domain" description="Pyrroline-5-carboxylate reductase catalytic N-terminal" evidence="8">
    <location>
        <begin position="3"/>
        <end position="87"/>
    </location>
</feature>
<dbReference type="EMBL" id="CP020867">
    <property type="protein sequence ID" value="ARJ57255.1"/>
    <property type="molecule type" value="Genomic_DNA"/>
</dbReference>
<dbReference type="Gene3D" id="1.10.3730.10">
    <property type="entry name" value="ProC C-terminal domain-like"/>
    <property type="match status" value="1"/>
</dbReference>
<comment type="similarity">
    <text evidence="1 4 7">Belongs to the pyrroline-5-carboxylate reductase family.</text>
</comment>
<evidence type="ECO:0000256" key="1">
    <source>
        <dbReference type="ARBA" id="ARBA00005525"/>
    </source>
</evidence>
<dbReference type="InterPro" id="IPR008927">
    <property type="entry name" value="6-PGluconate_DH-like_C_sf"/>
</dbReference>
<keyword evidence="3 4" id="KW-0560">Oxidoreductase</keyword>
<dbReference type="InterPro" id="IPR000304">
    <property type="entry name" value="Pyrroline-COOH_reductase"/>
</dbReference>